<comment type="caution">
    <text evidence="2">The sequence shown here is derived from an EMBL/GenBank/DDBJ whole genome shotgun (WGS) entry which is preliminary data.</text>
</comment>
<sequence length="211" mass="23115">MKELHHHSEYSLSVYSEPGSSASPDRPGTPSSFECYITLEGGRSSAAETSPSSLQAAKHERLTDREEYRRAVYNASFLQAENGWLRRARTAGIALHEGTVIPAMESLDHGSEEIHDALTQFHIAFAAVEHALLLFPSPATSDLEATLQELIPAFETCRKGLDKVKTACTALEKGGRDFSIQLSESNRSYEKFFGIGFQEETGTAGSNTLDM</sequence>
<evidence type="ECO:0000313" key="2">
    <source>
        <dbReference type="EMBL" id="GFF99284.1"/>
    </source>
</evidence>
<proteinExistence type="predicted"/>
<evidence type="ECO:0000256" key="1">
    <source>
        <dbReference type="SAM" id="MobiDB-lite"/>
    </source>
</evidence>
<dbReference type="EMBL" id="BLKG01000212">
    <property type="protein sequence ID" value="GFF99284.1"/>
    <property type="molecule type" value="Genomic_DNA"/>
</dbReference>
<feature type="region of interest" description="Disordered" evidence="1">
    <location>
        <begin position="1"/>
        <end position="34"/>
    </location>
</feature>
<accession>A0ABQ1BEB1</accession>
<protein>
    <submittedName>
        <fullName evidence="2">Uncharacterized protein</fullName>
    </submittedName>
</protein>
<gene>
    <name evidence="2" type="ORF">IFM53868_10210</name>
</gene>
<feature type="compositionally biased region" description="Polar residues" evidence="1">
    <location>
        <begin position="10"/>
        <end position="23"/>
    </location>
</feature>
<keyword evidence="3" id="KW-1185">Reference proteome</keyword>
<evidence type="ECO:0000313" key="3">
    <source>
        <dbReference type="Proteomes" id="UP000465266"/>
    </source>
</evidence>
<dbReference type="Proteomes" id="UP000465266">
    <property type="component" value="Unassembled WGS sequence"/>
</dbReference>
<reference evidence="2 3" key="1">
    <citation type="submission" date="2020-01" db="EMBL/GenBank/DDBJ databases">
        <title>Draft genome sequence of Aspergillus udagawae IFM 53868.</title>
        <authorList>
            <person name="Takahashi H."/>
            <person name="Yaguchi T."/>
        </authorList>
    </citation>
    <scope>NUCLEOTIDE SEQUENCE [LARGE SCALE GENOMIC DNA]</scope>
    <source>
        <strain evidence="2 3">IFM 53868</strain>
    </source>
</reference>
<name>A0ABQ1BEB1_9EURO</name>
<organism evidence="2 3">
    <name type="scientific">Aspergillus udagawae</name>
    <dbReference type="NCBI Taxonomy" id="91492"/>
    <lineage>
        <taxon>Eukaryota</taxon>
        <taxon>Fungi</taxon>
        <taxon>Dikarya</taxon>
        <taxon>Ascomycota</taxon>
        <taxon>Pezizomycotina</taxon>
        <taxon>Eurotiomycetes</taxon>
        <taxon>Eurotiomycetidae</taxon>
        <taxon>Eurotiales</taxon>
        <taxon>Aspergillaceae</taxon>
        <taxon>Aspergillus</taxon>
        <taxon>Aspergillus subgen. Fumigati</taxon>
    </lineage>
</organism>